<feature type="domain" description="Nitroreductase" evidence="1">
    <location>
        <begin position="2"/>
        <end position="112"/>
    </location>
</feature>
<dbReference type="AlphaFoldDB" id="X0UG11"/>
<evidence type="ECO:0000259" key="1">
    <source>
        <dbReference type="Pfam" id="PF00881"/>
    </source>
</evidence>
<evidence type="ECO:0008006" key="4">
    <source>
        <dbReference type="Google" id="ProtNLM"/>
    </source>
</evidence>
<organism evidence="3">
    <name type="scientific">marine sediment metagenome</name>
    <dbReference type="NCBI Taxonomy" id="412755"/>
    <lineage>
        <taxon>unclassified sequences</taxon>
        <taxon>metagenomes</taxon>
        <taxon>ecological metagenomes</taxon>
    </lineage>
</organism>
<protein>
    <recommendedName>
        <fullName evidence="4">DJ-1/PfpI domain-containing protein</fullName>
    </recommendedName>
</protein>
<dbReference type="SUPFAM" id="SSF55469">
    <property type="entry name" value="FMN-dependent nitroreductase-like"/>
    <property type="match status" value="1"/>
</dbReference>
<proteinExistence type="predicted"/>
<evidence type="ECO:0000313" key="3">
    <source>
        <dbReference type="EMBL" id="GAG04689.1"/>
    </source>
</evidence>
<evidence type="ECO:0000259" key="2">
    <source>
        <dbReference type="Pfam" id="PF01965"/>
    </source>
</evidence>
<accession>X0UG11</accession>
<reference evidence="3" key="1">
    <citation type="journal article" date="2014" name="Front. Microbiol.">
        <title>High frequency of phylogenetically diverse reductive dehalogenase-homologous genes in deep subseafloor sedimentary metagenomes.</title>
        <authorList>
            <person name="Kawai M."/>
            <person name="Futagami T."/>
            <person name="Toyoda A."/>
            <person name="Takaki Y."/>
            <person name="Nishi S."/>
            <person name="Hori S."/>
            <person name="Arai W."/>
            <person name="Tsubouchi T."/>
            <person name="Morono Y."/>
            <person name="Uchiyama I."/>
            <person name="Ito T."/>
            <person name="Fujiyama A."/>
            <person name="Inagaki F."/>
            <person name="Takami H."/>
        </authorList>
    </citation>
    <scope>NUCLEOTIDE SEQUENCE</scope>
    <source>
        <strain evidence="3">Expedition CK06-06</strain>
    </source>
</reference>
<dbReference type="Gene3D" id="3.40.109.10">
    <property type="entry name" value="NADH Oxidase"/>
    <property type="match status" value="1"/>
</dbReference>
<dbReference type="PANTHER" id="PTHR43745:SF2">
    <property type="entry name" value="NITROREDUCTASE MJ1384-RELATED"/>
    <property type="match status" value="1"/>
</dbReference>
<dbReference type="InterPro" id="IPR002818">
    <property type="entry name" value="DJ-1/PfpI"/>
</dbReference>
<dbReference type="PANTHER" id="PTHR43745">
    <property type="entry name" value="NITROREDUCTASE MJ1384-RELATED"/>
    <property type="match status" value="1"/>
</dbReference>
<feature type="domain" description="DJ-1/PfpI" evidence="2">
    <location>
        <begin position="131"/>
        <end position="266"/>
    </location>
</feature>
<feature type="non-terminal residue" evidence="3">
    <location>
        <position position="1"/>
    </location>
</feature>
<dbReference type="Pfam" id="PF00881">
    <property type="entry name" value="Nitroreductase"/>
    <property type="match status" value="1"/>
</dbReference>
<comment type="caution">
    <text evidence="3">The sequence shown here is derived from an EMBL/GenBank/DDBJ whole genome shotgun (WGS) entry which is preliminary data.</text>
</comment>
<feature type="non-terminal residue" evidence="3">
    <location>
        <position position="270"/>
    </location>
</feature>
<sequence length="270" mass="28737">VYRPAEHSLEQTSDQNIRGRLAAAASMQESVATAGCNIIVAGSVRKLTSQFRTKARTYMLLEAGHIAQNIQLQAVCLDLGSVTIGGFNTKDVSRICRLPRGLEPLYIICVGHPIEQAAAEALEAQEGTGAKRAALIVASQNFRDEEFFETKRALDAAGVQTVIASTRIGIIRGMLGIAEANILVGQLRVEDYNAIIFIGGPGAVEYAVNPAALNLAREAVRQRKILAAIDTAPTILANAGVLTGVRATSFLSERNRLIQAGAVYTGIPVE</sequence>
<dbReference type="Pfam" id="PF01965">
    <property type="entry name" value="DJ-1_PfpI"/>
    <property type="match status" value="1"/>
</dbReference>
<dbReference type="InterPro" id="IPR000415">
    <property type="entry name" value="Nitroreductase-like"/>
</dbReference>
<dbReference type="GO" id="GO:0016491">
    <property type="term" value="F:oxidoreductase activity"/>
    <property type="evidence" value="ECO:0007669"/>
    <property type="project" value="InterPro"/>
</dbReference>
<gene>
    <name evidence="3" type="ORF">S01H1_36462</name>
</gene>
<dbReference type="Gene3D" id="3.40.50.880">
    <property type="match status" value="1"/>
</dbReference>
<name>X0UG11_9ZZZZ</name>
<dbReference type="EMBL" id="BARS01022847">
    <property type="protein sequence ID" value="GAG04689.1"/>
    <property type="molecule type" value="Genomic_DNA"/>
</dbReference>
<dbReference type="SUPFAM" id="SSF52317">
    <property type="entry name" value="Class I glutamine amidotransferase-like"/>
    <property type="match status" value="1"/>
</dbReference>
<dbReference type="InterPro" id="IPR029062">
    <property type="entry name" value="Class_I_gatase-like"/>
</dbReference>
<dbReference type="InterPro" id="IPR052544">
    <property type="entry name" value="Bacteriocin_Proc_Enz"/>
</dbReference>
<dbReference type="InterPro" id="IPR029479">
    <property type="entry name" value="Nitroreductase"/>
</dbReference>